<comment type="caution">
    <text evidence="2">The sequence shown here is derived from an EMBL/GenBank/DDBJ whole genome shotgun (WGS) entry which is preliminary data.</text>
</comment>
<dbReference type="PANTHER" id="PTHR24347">
    <property type="entry name" value="SERINE/THREONINE-PROTEIN KINASE"/>
    <property type="match status" value="1"/>
</dbReference>
<dbReference type="Gene3D" id="1.10.510.10">
    <property type="entry name" value="Transferase(Phosphotransferase) domain 1"/>
    <property type="match status" value="1"/>
</dbReference>
<reference evidence="2 3" key="1">
    <citation type="submission" date="2024-08" db="EMBL/GenBank/DDBJ databases">
        <title>Insights into the chromosomal genome structure of Flemingia macrophylla.</title>
        <authorList>
            <person name="Ding Y."/>
            <person name="Zhao Y."/>
            <person name="Bi W."/>
            <person name="Wu M."/>
            <person name="Zhao G."/>
            <person name="Gong Y."/>
            <person name="Li W."/>
            <person name="Zhang P."/>
        </authorList>
    </citation>
    <scope>NUCLEOTIDE SEQUENCE [LARGE SCALE GENOMIC DNA]</scope>
    <source>
        <strain evidence="2">DYQJB</strain>
        <tissue evidence="2">Leaf</tissue>
    </source>
</reference>
<dbReference type="Proteomes" id="UP001603857">
    <property type="component" value="Unassembled WGS sequence"/>
</dbReference>
<evidence type="ECO:0000259" key="1">
    <source>
        <dbReference type="PROSITE" id="PS50011"/>
    </source>
</evidence>
<name>A0ABD1MVL3_9FABA</name>
<dbReference type="AlphaFoldDB" id="A0ABD1MVL3"/>
<evidence type="ECO:0000313" key="3">
    <source>
        <dbReference type="Proteomes" id="UP001603857"/>
    </source>
</evidence>
<dbReference type="SUPFAM" id="SSF56112">
    <property type="entry name" value="Protein kinase-like (PK-like)"/>
    <property type="match status" value="1"/>
</dbReference>
<gene>
    <name evidence="2" type="ORF">Fmac_007808</name>
</gene>
<dbReference type="PROSITE" id="PS50011">
    <property type="entry name" value="PROTEIN_KINASE_DOM"/>
    <property type="match status" value="1"/>
</dbReference>
<protein>
    <recommendedName>
        <fullName evidence="1">Protein kinase domain-containing protein</fullName>
    </recommendedName>
</protein>
<sequence length="77" mass="8836">MPYYVASEVLLGRDYDEKVDVSSCSVILYIMLVRISPFYGDSSVEIFEVVVKGNLRFLSRIFSKALYRIDLEDEESG</sequence>
<dbReference type="Pfam" id="PF00069">
    <property type="entry name" value="Pkinase"/>
    <property type="match status" value="1"/>
</dbReference>
<dbReference type="InterPro" id="IPR011009">
    <property type="entry name" value="Kinase-like_dom_sf"/>
</dbReference>
<organism evidence="2 3">
    <name type="scientific">Flemingia macrophylla</name>
    <dbReference type="NCBI Taxonomy" id="520843"/>
    <lineage>
        <taxon>Eukaryota</taxon>
        <taxon>Viridiplantae</taxon>
        <taxon>Streptophyta</taxon>
        <taxon>Embryophyta</taxon>
        <taxon>Tracheophyta</taxon>
        <taxon>Spermatophyta</taxon>
        <taxon>Magnoliopsida</taxon>
        <taxon>eudicotyledons</taxon>
        <taxon>Gunneridae</taxon>
        <taxon>Pentapetalae</taxon>
        <taxon>rosids</taxon>
        <taxon>fabids</taxon>
        <taxon>Fabales</taxon>
        <taxon>Fabaceae</taxon>
        <taxon>Papilionoideae</taxon>
        <taxon>50 kb inversion clade</taxon>
        <taxon>NPAAA clade</taxon>
        <taxon>indigoferoid/millettioid clade</taxon>
        <taxon>Phaseoleae</taxon>
        <taxon>Flemingia</taxon>
    </lineage>
</organism>
<dbReference type="InterPro" id="IPR000719">
    <property type="entry name" value="Prot_kinase_dom"/>
</dbReference>
<proteinExistence type="predicted"/>
<accession>A0ABD1MVL3</accession>
<evidence type="ECO:0000313" key="2">
    <source>
        <dbReference type="EMBL" id="KAL2339868.1"/>
    </source>
</evidence>
<feature type="domain" description="Protein kinase" evidence="1">
    <location>
        <begin position="1"/>
        <end position="77"/>
    </location>
</feature>
<dbReference type="EMBL" id="JBGMDY010000003">
    <property type="protein sequence ID" value="KAL2339868.1"/>
    <property type="molecule type" value="Genomic_DNA"/>
</dbReference>
<keyword evidence="3" id="KW-1185">Reference proteome</keyword>